<feature type="region of interest" description="Disordered" evidence="11">
    <location>
        <begin position="1"/>
        <end position="21"/>
    </location>
</feature>
<gene>
    <name evidence="13" type="primary">TFB3</name>
    <name evidence="13" type="ORF">GGI25_003465</name>
</gene>
<protein>
    <recommendedName>
        <fullName evidence="2">RNA polymerase II transcription factor B subunit 3</fullName>
    </recommendedName>
    <alternativeName>
        <fullName evidence="8">RNA polymerase II transcription factor B 38 kDa subunit</fullName>
    </alternativeName>
    <alternativeName>
        <fullName evidence="7">RNA polymerase II transcription factor B p38 subunit</fullName>
    </alternativeName>
</protein>
<dbReference type="Pfam" id="PF06391">
    <property type="entry name" value="MAT1"/>
    <property type="match status" value="1"/>
</dbReference>
<dbReference type="GO" id="GO:0061575">
    <property type="term" value="F:cyclin-dependent protein serine/threonine kinase activator activity"/>
    <property type="evidence" value="ECO:0007669"/>
    <property type="project" value="InterPro"/>
</dbReference>
<keyword evidence="6" id="KW-0539">Nucleus</keyword>
<dbReference type="EMBL" id="JANBTW010000038">
    <property type="protein sequence ID" value="KAJ2676713.1"/>
    <property type="molecule type" value="Genomic_DNA"/>
</dbReference>
<evidence type="ECO:0000256" key="4">
    <source>
        <dbReference type="ARBA" id="ARBA00022771"/>
    </source>
</evidence>
<dbReference type="OrthoDB" id="5963at2759"/>
<dbReference type="PANTHER" id="PTHR12683">
    <property type="entry name" value="CDK-ACTIVATING KINASE ASSEMBLY FACTOR MAT1"/>
    <property type="match status" value="1"/>
</dbReference>
<comment type="subcellular location">
    <subcellularLocation>
        <location evidence="1">Nucleus</location>
    </subcellularLocation>
</comment>
<dbReference type="AlphaFoldDB" id="A0A9W8G5X9"/>
<dbReference type="InterPro" id="IPR017907">
    <property type="entry name" value="Znf_RING_CS"/>
</dbReference>
<accession>A0A9W8G5X9</accession>
<reference evidence="13" key="1">
    <citation type="submission" date="2022-07" db="EMBL/GenBank/DDBJ databases">
        <title>Phylogenomic reconstructions and comparative analyses of Kickxellomycotina fungi.</title>
        <authorList>
            <person name="Reynolds N.K."/>
            <person name="Stajich J.E."/>
            <person name="Barry K."/>
            <person name="Grigoriev I.V."/>
            <person name="Crous P."/>
            <person name="Smith M.E."/>
        </authorList>
    </citation>
    <scope>NUCLEOTIDE SEQUENCE</scope>
    <source>
        <strain evidence="13">NRRL 3115</strain>
    </source>
</reference>
<evidence type="ECO:0000256" key="7">
    <source>
        <dbReference type="ARBA" id="ARBA00029873"/>
    </source>
</evidence>
<dbReference type="GO" id="GO:0006289">
    <property type="term" value="P:nucleotide-excision repair"/>
    <property type="evidence" value="ECO:0007669"/>
    <property type="project" value="InterPro"/>
</dbReference>
<evidence type="ECO:0000256" key="5">
    <source>
        <dbReference type="ARBA" id="ARBA00022833"/>
    </source>
</evidence>
<evidence type="ECO:0000256" key="11">
    <source>
        <dbReference type="SAM" id="MobiDB-lite"/>
    </source>
</evidence>
<evidence type="ECO:0000256" key="1">
    <source>
        <dbReference type="ARBA" id="ARBA00004123"/>
    </source>
</evidence>
<keyword evidence="4 9" id="KW-0863">Zinc-finger</keyword>
<keyword evidence="3" id="KW-0479">Metal-binding</keyword>
<dbReference type="Proteomes" id="UP001151518">
    <property type="component" value="Unassembled WGS sequence"/>
</dbReference>
<evidence type="ECO:0000256" key="2">
    <source>
        <dbReference type="ARBA" id="ARBA00022257"/>
    </source>
</evidence>
<dbReference type="Pfam" id="PF17121">
    <property type="entry name" value="zf-C3HC4_5"/>
    <property type="match status" value="1"/>
</dbReference>
<evidence type="ECO:0000313" key="14">
    <source>
        <dbReference type="Proteomes" id="UP001151518"/>
    </source>
</evidence>
<dbReference type="GO" id="GO:0005675">
    <property type="term" value="C:transcription factor TFIIH holo complex"/>
    <property type="evidence" value="ECO:0007669"/>
    <property type="project" value="InterPro"/>
</dbReference>
<evidence type="ECO:0000256" key="6">
    <source>
        <dbReference type="ARBA" id="ARBA00023242"/>
    </source>
</evidence>
<dbReference type="FunFam" id="3.30.40.10:FF:000037">
    <property type="entry name" value="Cdk-activating kinase assembly factor MAT1, centre"/>
    <property type="match status" value="1"/>
</dbReference>
<dbReference type="InterPro" id="IPR001841">
    <property type="entry name" value="Znf_RING"/>
</dbReference>
<evidence type="ECO:0000256" key="3">
    <source>
        <dbReference type="ARBA" id="ARBA00022723"/>
    </source>
</evidence>
<dbReference type="PROSITE" id="PS50089">
    <property type="entry name" value="ZF_RING_2"/>
    <property type="match status" value="1"/>
</dbReference>
<dbReference type="SMART" id="SM00184">
    <property type="entry name" value="RING"/>
    <property type="match status" value="1"/>
</dbReference>
<dbReference type="GO" id="GO:0008270">
    <property type="term" value="F:zinc ion binding"/>
    <property type="evidence" value="ECO:0007669"/>
    <property type="project" value="UniProtKB-KW"/>
</dbReference>
<sequence length="344" mass="39967">MSVLQSAQKQEIPAFQTDDDSCPQCKSERYLNNGMRLLVGPCYHRICESCVQQIFDAGPAPCPECRRILRKAEFYQPIFEDLTVENEVRIRMRMAATYNKREEDFKSLKDYNTYLEMVEDLTFRLLYDINTDEAEYLIEKYKRDNTASIEKNQSKFRREEQLQQLISNQERIKHQQQREEYLKQLEEEKREKEVAKYNLINALATSDKDAKDIVKANMVHLKKSSLSNRSATQKPRLDIEALLRNVGGDFDDEDIEEEDEYAPFDPAESPYEPMDVELRSRYDDPNPAFRQGNTLAAAGMTREVHQRYVIEGAIAGLFAQPLHEDMVDAEATEANFRSAESPNS</sequence>
<keyword evidence="10" id="KW-0175">Coiled coil</keyword>
<name>A0A9W8G5X9_9FUNG</name>
<dbReference type="InterPro" id="IPR004575">
    <property type="entry name" value="MAT1/Tfb3"/>
</dbReference>
<evidence type="ECO:0000256" key="8">
    <source>
        <dbReference type="ARBA" id="ARBA00033277"/>
    </source>
</evidence>
<evidence type="ECO:0000313" key="13">
    <source>
        <dbReference type="EMBL" id="KAJ2676713.1"/>
    </source>
</evidence>
<feature type="coiled-coil region" evidence="10">
    <location>
        <begin position="159"/>
        <end position="202"/>
    </location>
</feature>
<proteinExistence type="predicted"/>
<feature type="domain" description="RING-type" evidence="12">
    <location>
        <begin position="22"/>
        <end position="66"/>
    </location>
</feature>
<dbReference type="InterPro" id="IPR015877">
    <property type="entry name" value="MAT1_centre"/>
</dbReference>
<dbReference type="PANTHER" id="PTHR12683:SF13">
    <property type="entry name" value="CDK-ACTIVATING KINASE ASSEMBLY FACTOR MAT1"/>
    <property type="match status" value="1"/>
</dbReference>
<comment type="caution">
    <text evidence="13">The sequence shown here is derived from an EMBL/GenBank/DDBJ whole genome shotgun (WGS) entry which is preliminary data.</text>
</comment>
<dbReference type="NCBIfam" id="TIGR00570">
    <property type="entry name" value="cdk7"/>
    <property type="match status" value="1"/>
</dbReference>
<evidence type="ECO:0000259" key="12">
    <source>
        <dbReference type="PROSITE" id="PS50089"/>
    </source>
</evidence>
<dbReference type="PROSITE" id="PS00518">
    <property type="entry name" value="ZF_RING_1"/>
    <property type="match status" value="1"/>
</dbReference>
<dbReference type="Gene3D" id="3.30.40.10">
    <property type="entry name" value="Zinc/RING finger domain, C3HC4 (zinc finger)"/>
    <property type="match status" value="1"/>
</dbReference>
<dbReference type="SUPFAM" id="SSF57850">
    <property type="entry name" value="RING/U-box"/>
    <property type="match status" value="1"/>
</dbReference>
<evidence type="ECO:0000256" key="10">
    <source>
        <dbReference type="SAM" id="Coils"/>
    </source>
</evidence>
<keyword evidence="5" id="KW-0862">Zinc</keyword>
<dbReference type="GO" id="GO:0006357">
    <property type="term" value="P:regulation of transcription by RNA polymerase II"/>
    <property type="evidence" value="ECO:0007669"/>
    <property type="project" value="TreeGrafter"/>
</dbReference>
<organism evidence="13 14">
    <name type="scientific">Coemansia spiralis</name>
    <dbReference type="NCBI Taxonomy" id="417178"/>
    <lineage>
        <taxon>Eukaryota</taxon>
        <taxon>Fungi</taxon>
        <taxon>Fungi incertae sedis</taxon>
        <taxon>Zoopagomycota</taxon>
        <taxon>Kickxellomycotina</taxon>
        <taxon>Kickxellomycetes</taxon>
        <taxon>Kickxellales</taxon>
        <taxon>Kickxellaceae</taxon>
        <taxon>Coemansia</taxon>
    </lineage>
</organism>
<dbReference type="InterPro" id="IPR013083">
    <property type="entry name" value="Znf_RING/FYVE/PHD"/>
</dbReference>
<evidence type="ECO:0000256" key="9">
    <source>
        <dbReference type="PROSITE-ProRule" id="PRU00175"/>
    </source>
</evidence>